<comment type="caution">
    <text evidence="1">The sequence shown here is derived from an EMBL/GenBank/DDBJ whole genome shotgun (WGS) entry which is preliminary data.</text>
</comment>
<evidence type="ECO:0000313" key="1">
    <source>
        <dbReference type="EMBL" id="TDX23724.1"/>
    </source>
</evidence>
<reference evidence="1 2" key="1">
    <citation type="submission" date="2019-03" db="EMBL/GenBank/DDBJ databases">
        <title>Freshwater and sediment microbial communities from various areas in North America, analyzing microbe dynamics in response to fracking.</title>
        <authorList>
            <person name="Lamendella R."/>
        </authorList>
    </citation>
    <scope>NUCLEOTIDE SEQUENCE [LARGE SCALE GENOMIC DNA]</scope>
    <source>
        <strain evidence="1 2">6_TX</strain>
    </source>
</reference>
<dbReference type="AlphaFoldDB" id="A0A4R8FD44"/>
<sequence>MGLNNAQSIHTIPGRAADDPFCPPSGWEGDAEAYWEFLKTRWKDVKWGQRLRFAVSFARGNPVSIGGPYAATAARLLEHFVGLRGATANIRFV</sequence>
<proteinExistence type="predicted"/>
<protein>
    <submittedName>
        <fullName evidence="1">Uncharacterized protein</fullName>
    </submittedName>
</protein>
<gene>
    <name evidence="1" type="ORF">DFO67_12441</name>
</gene>
<evidence type="ECO:0000313" key="2">
    <source>
        <dbReference type="Proteomes" id="UP000294489"/>
    </source>
</evidence>
<name>A0A4R8FD44_9GAMM</name>
<dbReference type="Proteomes" id="UP000294489">
    <property type="component" value="Unassembled WGS sequence"/>
</dbReference>
<accession>A0A4R8FD44</accession>
<dbReference type="EMBL" id="SOEC01000024">
    <property type="protein sequence ID" value="TDX23724.1"/>
    <property type="molecule type" value="Genomic_DNA"/>
</dbReference>
<organism evidence="1 2">
    <name type="scientific">Modicisalibacter xianhensis</name>
    <dbReference type="NCBI Taxonomy" id="442341"/>
    <lineage>
        <taxon>Bacteria</taxon>
        <taxon>Pseudomonadati</taxon>
        <taxon>Pseudomonadota</taxon>
        <taxon>Gammaproteobacteria</taxon>
        <taxon>Oceanospirillales</taxon>
        <taxon>Halomonadaceae</taxon>
        <taxon>Modicisalibacter</taxon>
    </lineage>
</organism>